<dbReference type="EMBL" id="IACF01003796">
    <property type="protein sequence ID" value="LAB69405.1"/>
    <property type="molecule type" value="mRNA"/>
</dbReference>
<evidence type="ECO:0000256" key="3">
    <source>
        <dbReference type="ARBA" id="ARBA00022643"/>
    </source>
</evidence>
<dbReference type="CDD" id="cd02801">
    <property type="entry name" value="DUS_like_FMN"/>
    <property type="match status" value="1"/>
</dbReference>
<keyword evidence="6" id="KW-0521">NADP</keyword>
<keyword evidence="8" id="KW-0520">NAD</keyword>
<dbReference type="PANTHER" id="PTHR11082:SF31">
    <property type="entry name" value="TRNA-DIHYDROURIDINE(20A_20B) SYNTHASE [NAD(P)+]-LIKE"/>
    <property type="match status" value="1"/>
</dbReference>
<keyword evidence="3" id="KW-0288">FMN</keyword>
<evidence type="ECO:0000256" key="6">
    <source>
        <dbReference type="ARBA" id="ARBA00022857"/>
    </source>
</evidence>
<evidence type="ECO:0000256" key="8">
    <source>
        <dbReference type="ARBA" id="ARBA00023027"/>
    </source>
</evidence>
<evidence type="ECO:0000256" key="10">
    <source>
        <dbReference type="ARBA" id="ARBA00078338"/>
    </source>
</evidence>
<evidence type="ECO:0000256" key="7">
    <source>
        <dbReference type="ARBA" id="ARBA00023002"/>
    </source>
</evidence>
<dbReference type="EMBL" id="IACT01003895">
    <property type="protein sequence ID" value="LAC23114.1"/>
    <property type="molecule type" value="mRNA"/>
</dbReference>
<evidence type="ECO:0000313" key="12">
    <source>
        <dbReference type="EMBL" id="LAB69405.1"/>
    </source>
</evidence>
<dbReference type="InterPro" id="IPR013785">
    <property type="entry name" value="Aldolase_TIM"/>
</dbReference>
<evidence type="ECO:0000256" key="4">
    <source>
        <dbReference type="ARBA" id="ARBA00022664"/>
    </source>
</evidence>
<name>A0A2P2I5X0_9CRUS</name>
<reference evidence="13" key="1">
    <citation type="submission" date="2017-11" db="EMBL/GenBank/DDBJ databases">
        <title>The sensing device of the deep-sea amphipod.</title>
        <authorList>
            <person name="Kobayashi H."/>
            <person name="Nagahama T."/>
            <person name="Arai W."/>
            <person name="Sasagawa Y."/>
            <person name="Umeda M."/>
            <person name="Hayashi T."/>
            <person name="Nikaido I."/>
            <person name="Watanabe H."/>
            <person name="Oguri K."/>
            <person name="Kitazato H."/>
            <person name="Fujioka K."/>
            <person name="Kido Y."/>
            <person name="Takami H."/>
        </authorList>
    </citation>
    <scope>NUCLEOTIDE SEQUENCE</scope>
    <source>
        <tissue evidence="13">Whole body</tissue>
    </source>
</reference>
<evidence type="ECO:0000256" key="9">
    <source>
        <dbReference type="ARBA" id="ARBA00071722"/>
    </source>
</evidence>
<dbReference type="AlphaFoldDB" id="A0A2P2I5X0"/>
<dbReference type="SUPFAM" id="SSF51395">
    <property type="entry name" value="FMN-linked oxidoreductases"/>
    <property type="match status" value="1"/>
</dbReference>
<reference evidence="12" key="2">
    <citation type="journal article" date="2018" name="Biosci. Biotechnol. Biochem.">
        <title>Polysaccharide hydrolase of the hadal zone amphipods Hirondellea gigas.</title>
        <authorList>
            <person name="Kobayashi H."/>
            <person name="Nagahama T."/>
            <person name="Arai W."/>
            <person name="Sasagawa Y."/>
            <person name="Umeda M."/>
            <person name="Hayashi T."/>
            <person name="Nikaido I."/>
            <person name="Watanabe H."/>
            <person name="Oguri K."/>
            <person name="Kitazato H."/>
            <person name="Fujioka K."/>
            <person name="Kido Y."/>
            <person name="Takami H."/>
        </authorList>
    </citation>
    <scope>NUCLEOTIDE SEQUENCE</scope>
    <source>
        <tissue evidence="12">Whole body</tissue>
    </source>
</reference>
<comment type="cofactor">
    <cofactor evidence="1">
        <name>FMN</name>
        <dbReference type="ChEBI" id="CHEBI:58210"/>
    </cofactor>
</comment>
<dbReference type="Gene3D" id="3.20.20.70">
    <property type="entry name" value="Aldolase class I"/>
    <property type="match status" value="1"/>
</dbReference>
<keyword evidence="7" id="KW-0560">Oxidoreductase</keyword>
<dbReference type="GO" id="GO:0102267">
    <property type="term" value="F:tRNA-dihydrouridine20b synthase activity"/>
    <property type="evidence" value="ECO:0007669"/>
    <property type="project" value="UniProtKB-ARBA"/>
</dbReference>
<dbReference type="PANTHER" id="PTHR11082">
    <property type="entry name" value="TRNA-DIHYDROURIDINE SYNTHASE"/>
    <property type="match status" value="1"/>
</dbReference>
<evidence type="ECO:0000256" key="1">
    <source>
        <dbReference type="ARBA" id="ARBA00001917"/>
    </source>
</evidence>
<evidence type="ECO:0000256" key="5">
    <source>
        <dbReference type="ARBA" id="ARBA00022694"/>
    </source>
</evidence>
<sequence length="314" mass="34716">METLEATGSPLTPLELFQSKELVTVAAPMVRYSKLAFRTLVRQYNCDLCFTPMIVSDSFNKSDKARHSDFTTSKGDRPLIVQFAASNAEDLVQAASLVAPYSSGVDLNCGCPQRWALQEGYGACLIHQPERVADMITRTRAAVNNQHFSVSVKIRIHNDTRKTVSLCRQLEAAGASFLTVHGRTVDQRTSPVDLEAVRDIVDAVSVPVIANGDIRSMEDARIVQQQTGVKGVMAARGLLANPALFAGHDLTPLSCVRDWVCSSISTGTHFTNFHHHLIYMLDKQLSRAERRYFNSLGSIVGVTEFLKEKYNLQL</sequence>
<evidence type="ECO:0000259" key="11">
    <source>
        <dbReference type="Pfam" id="PF01207"/>
    </source>
</evidence>
<keyword evidence="4" id="KW-0507">mRNA processing</keyword>
<organism evidence="12">
    <name type="scientific">Hirondellea gigas</name>
    <dbReference type="NCBI Taxonomy" id="1518452"/>
    <lineage>
        <taxon>Eukaryota</taxon>
        <taxon>Metazoa</taxon>
        <taxon>Ecdysozoa</taxon>
        <taxon>Arthropoda</taxon>
        <taxon>Crustacea</taxon>
        <taxon>Multicrustacea</taxon>
        <taxon>Malacostraca</taxon>
        <taxon>Eumalacostraca</taxon>
        <taxon>Peracarida</taxon>
        <taxon>Amphipoda</taxon>
        <taxon>Amphilochidea</taxon>
        <taxon>Lysianassida</taxon>
        <taxon>Lysianassidira</taxon>
        <taxon>Lysianassoidea</taxon>
        <taxon>Lysianassidae</taxon>
        <taxon>Hirondellea</taxon>
    </lineage>
</organism>
<protein>
    <recommendedName>
        <fullName evidence="9">tRNA-dihydrouridine(20a/20b) synthase [NAD(P)+]</fullName>
    </recommendedName>
    <alternativeName>
        <fullName evidence="10">tRNA-dihydrouridine synthase 4</fullName>
    </alternativeName>
</protein>
<dbReference type="PROSITE" id="PS01136">
    <property type="entry name" value="UPF0034"/>
    <property type="match status" value="1"/>
</dbReference>
<evidence type="ECO:0000313" key="13">
    <source>
        <dbReference type="EMBL" id="LAC23114.1"/>
    </source>
</evidence>
<dbReference type="Pfam" id="PF01207">
    <property type="entry name" value="Dus"/>
    <property type="match status" value="1"/>
</dbReference>
<dbReference type="GO" id="GO:0006397">
    <property type="term" value="P:mRNA processing"/>
    <property type="evidence" value="ECO:0007669"/>
    <property type="project" value="UniProtKB-KW"/>
</dbReference>
<dbReference type="GO" id="GO:0102266">
    <property type="term" value="F:tRNA-dihydrouridine20a synthase activity"/>
    <property type="evidence" value="ECO:0007669"/>
    <property type="project" value="UniProtKB-ARBA"/>
</dbReference>
<evidence type="ECO:0000256" key="2">
    <source>
        <dbReference type="ARBA" id="ARBA00022630"/>
    </source>
</evidence>
<feature type="domain" description="DUS-like FMN-binding" evidence="11">
    <location>
        <begin position="26"/>
        <end position="280"/>
    </location>
</feature>
<keyword evidence="5" id="KW-0819">tRNA processing</keyword>
<dbReference type="InterPro" id="IPR018517">
    <property type="entry name" value="tRNA_hU_synthase_CS"/>
</dbReference>
<dbReference type="FunFam" id="3.20.20.70:FF:000159">
    <property type="entry name" value="tRNA-dihydrouridine synthase 4"/>
    <property type="match status" value="1"/>
</dbReference>
<proteinExistence type="evidence at transcript level"/>
<keyword evidence="2" id="KW-0285">Flavoprotein</keyword>
<dbReference type="InterPro" id="IPR035587">
    <property type="entry name" value="DUS-like_FMN-bd"/>
</dbReference>
<accession>A0A2P2I5X0</accession>
<dbReference type="GO" id="GO:0050660">
    <property type="term" value="F:flavin adenine dinucleotide binding"/>
    <property type="evidence" value="ECO:0007669"/>
    <property type="project" value="InterPro"/>
</dbReference>